<keyword evidence="1" id="KW-0732">Signal</keyword>
<evidence type="ECO:0000256" key="1">
    <source>
        <dbReference type="SAM" id="SignalP"/>
    </source>
</evidence>
<keyword evidence="3" id="KW-1185">Reference proteome</keyword>
<feature type="chain" id="PRO_5012136510" evidence="1">
    <location>
        <begin position="21"/>
        <end position="153"/>
    </location>
</feature>
<name>A0A1J1HLM0_9DIPT</name>
<proteinExistence type="predicted"/>
<evidence type="ECO:0000313" key="3">
    <source>
        <dbReference type="Proteomes" id="UP000183832"/>
    </source>
</evidence>
<organism evidence="2 3">
    <name type="scientific">Clunio marinus</name>
    <dbReference type="NCBI Taxonomy" id="568069"/>
    <lineage>
        <taxon>Eukaryota</taxon>
        <taxon>Metazoa</taxon>
        <taxon>Ecdysozoa</taxon>
        <taxon>Arthropoda</taxon>
        <taxon>Hexapoda</taxon>
        <taxon>Insecta</taxon>
        <taxon>Pterygota</taxon>
        <taxon>Neoptera</taxon>
        <taxon>Endopterygota</taxon>
        <taxon>Diptera</taxon>
        <taxon>Nematocera</taxon>
        <taxon>Chironomoidea</taxon>
        <taxon>Chironomidae</taxon>
        <taxon>Clunio</taxon>
    </lineage>
</organism>
<protein>
    <submittedName>
        <fullName evidence="2">CLUMA_CG002087, isoform A</fullName>
    </submittedName>
</protein>
<evidence type="ECO:0000313" key="2">
    <source>
        <dbReference type="EMBL" id="CRK88308.1"/>
    </source>
</evidence>
<feature type="signal peptide" evidence="1">
    <location>
        <begin position="1"/>
        <end position="20"/>
    </location>
</feature>
<gene>
    <name evidence="2" type="ORF">CLUMA_CG002087</name>
</gene>
<dbReference type="EMBL" id="CVRI01000006">
    <property type="protein sequence ID" value="CRK88308.1"/>
    <property type="molecule type" value="Genomic_DNA"/>
</dbReference>
<sequence>MSFCLSISKLSLELLSVVDGVSFESISNVPQNLFYEVRRLRKQFSGDYLGMVCLGVYIQIFSQYCEAALDSHNTKGQNSYPAIYIYFIGHWRANRERSEFVREKMNSKHILRQQKKQIVKISSKDDISEDEKAEKISVFKFSKGAISACRPTI</sequence>
<dbReference type="Proteomes" id="UP000183832">
    <property type="component" value="Unassembled WGS sequence"/>
</dbReference>
<dbReference type="AlphaFoldDB" id="A0A1J1HLM0"/>
<accession>A0A1J1HLM0</accession>
<reference evidence="2 3" key="1">
    <citation type="submission" date="2015-04" db="EMBL/GenBank/DDBJ databases">
        <authorList>
            <person name="Syromyatnikov M.Y."/>
            <person name="Popov V.N."/>
        </authorList>
    </citation>
    <scope>NUCLEOTIDE SEQUENCE [LARGE SCALE GENOMIC DNA]</scope>
</reference>